<keyword evidence="4" id="KW-1133">Transmembrane helix</keyword>
<evidence type="ECO:0000256" key="2">
    <source>
        <dbReference type="ARBA" id="ARBA00023136"/>
    </source>
</evidence>
<keyword evidence="6" id="KW-1185">Reference proteome</keyword>
<feature type="compositionally biased region" description="Low complexity" evidence="3">
    <location>
        <begin position="1"/>
        <end position="12"/>
    </location>
</feature>
<evidence type="ECO:0000313" key="5">
    <source>
        <dbReference type="EMBL" id="MEA5362011.1"/>
    </source>
</evidence>
<name>A0ABU5R707_9PSEU</name>
<evidence type="ECO:0000256" key="4">
    <source>
        <dbReference type="SAM" id="Phobius"/>
    </source>
</evidence>
<dbReference type="PANTHER" id="PTHR37042">
    <property type="entry name" value="OUTER MEMBRANE PROTEIN RV1973"/>
    <property type="match status" value="1"/>
</dbReference>
<dbReference type="RefSeq" id="WP_323329499.1">
    <property type="nucleotide sequence ID" value="NZ_JAYFSI010000004.1"/>
</dbReference>
<reference evidence="5 6" key="1">
    <citation type="submission" date="2023-12" db="EMBL/GenBank/DDBJ databases">
        <title>Amycolatopsis sp. V23-08.</title>
        <authorList>
            <person name="Somphong A."/>
        </authorList>
    </citation>
    <scope>NUCLEOTIDE SEQUENCE [LARGE SCALE GENOMIC DNA]</scope>
    <source>
        <strain evidence="5 6">V23-08</strain>
    </source>
</reference>
<feature type="transmembrane region" description="Helical" evidence="4">
    <location>
        <begin position="32"/>
        <end position="57"/>
    </location>
</feature>
<keyword evidence="4" id="KW-0812">Transmembrane</keyword>
<evidence type="ECO:0000256" key="3">
    <source>
        <dbReference type="SAM" id="MobiDB-lite"/>
    </source>
</evidence>
<dbReference type="PANTHER" id="PTHR37042:SF4">
    <property type="entry name" value="OUTER MEMBRANE PROTEIN RV1973"/>
    <property type="match status" value="1"/>
</dbReference>
<comment type="subcellular location">
    <subcellularLocation>
        <location evidence="1">Membrane</location>
    </subcellularLocation>
</comment>
<gene>
    <name evidence="5" type="ORF">VA596_20925</name>
</gene>
<organism evidence="5 6">
    <name type="scientific">Amycolatopsis heterodermiae</name>
    <dbReference type="NCBI Taxonomy" id="3110235"/>
    <lineage>
        <taxon>Bacteria</taxon>
        <taxon>Bacillati</taxon>
        <taxon>Actinomycetota</taxon>
        <taxon>Actinomycetes</taxon>
        <taxon>Pseudonocardiales</taxon>
        <taxon>Pseudonocardiaceae</taxon>
        <taxon>Amycolatopsis</taxon>
    </lineage>
</organism>
<keyword evidence="2 4" id="KW-0472">Membrane</keyword>
<comment type="caution">
    <text evidence="5">The sequence shown here is derived from an EMBL/GenBank/DDBJ whole genome shotgun (WGS) entry which is preliminary data.</text>
</comment>
<evidence type="ECO:0008006" key="7">
    <source>
        <dbReference type="Google" id="ProtNLM"/>
    </source>
</evidence>
<proteinExistence type="predicted"/>
<sequence>MSADEQGAVAVAEPEEESAGATKAPNESSSRILVLGAAALALAALIAAILFGVLWWVAANDDNAGLAASREAVVKAGTNALKAYTEVDYQDLDGFFARQKSVSDATMSQQIDQSAPTFRKALSDAKTKVTTDVQDIAVEELDDHEGKASFLAAIATTVTQGDKSSAKPLRLEVSMTRVGDDWKLSGIDSVPLVAAGQ</sequence>
<accession>A0ABU5R707</accession>
<feature type="region of interest" description="Disordered" evidence="3">
    <location>
        <begin position="1"/>
        <end position="25"/>
    </location>
</feature>
<dbReference type="Proteomes" id="UP001304298">
    <property type="component" value="Unassembled WGS sequence"/>
</dbReference>
<evidence type="ECO:0000256" key="1">
    <source>
        <dbReference type="ARBA" id="ARBA00004370"/>
    </source>
</evidence>
<evidence type="ECO:0000313" key="6">
    <source>
        <dbReference type="Proteomes" id="UP001304298"/>
    </source>
</evidence>
<protein>
    <recommendedName>
        <fullName evidence="7">Mce-associated membrane protein</fullName>
    </recommendedName>
</protein>
<dbReference type="EMBL" id="JAYFSI010000004">
    <property type="protein sequence ID" value="MEA5362011.1"/>
    <property type="molecule type" value="Genomic_DNA"/>
</dbReference>